<dbReference type="RefSeq" id="XP_017972531.1">
    <property type="nucleotide sequence ID" value="XM_018117042.1"/>
</dbReference>
<dbReference type="Gramene" id="Tc03v2_t005720.1">
    <property type="protein sequence ID" value="Tc03v2_p005720.1"/>
    <property type="gene ID" value="Tc03v2_g005720"/>
</dbReference>
<dbReference type="AlphaFoldDB" id="A0AB32W126"/>
<evidence type="ECO:0000313" key="2">
    <source>
        <dbReference type="RefSeq" id="XP_017972531.1"/>
    </source>
</evidence>
<proteinExistence type="predicted"/>
<evidence type="ECO:0000313" key="1">
    <source>
        <dbReference type="Proteomes" id="UP000694886"/>
    </source>
</evidence>
<gene>
    <name evidence="2" type="primary">LOC108661150</name>
</gene>
<name>A0AB32W126_THECC</name>
<organism evidence="1 2">
    <name type="scientific">Theobroma cacao</name>
    <name type="common">Cacao</name>
    <name type="synonym">Cocoa</name>
    <dbReference type="NCBI Taxonomy" id="3641"/>
    <lineage>
        <taxon>Eukaryota</taxon>
        <taxon>Viridiplantae</taxon>
        <taxon>Streptophyta</taxon>
        <taxon>Embryophyta</taxon>
        <taxon>Tracheophyta</taxon>
        <taxon>Spermatophyta</taxon>
        <taxon>Magnoliopsida</taxon>
        <taxon>eudicotyledons</taxon>
        <taxon>Gunneridae</taxon>
        <taxon>Pentapetalae</taxon>
        <taxon>rosids</taxon>
        <taxon>malvids</taxon>
        <taxon>Malvales</taxon>
        <taxon>Malvaceae</taxon>
        <taxon>Byttnerioideae</taxon>
        <taxon>Theobroma</taxon>
    </lineage>
</organism>
<accession>A0AB32W126</accession>
<sequence length="150" mass="16774">MGNVADVMLHLHEMFGMNTTSAKVKAINAFKDIKQKRREPVRDYMLKVISCLNEAKLNGAEVDAETQISMMVHNLNSSFSQFKLDYELHTRDYTLSGLMNDLQNVEEVLDLKKKPEAHAISTSKAKPKGKKKIVGNKKISKGLVGAKKSP</sequence>
<protein>
    <submittedName>
        <fullName evidence="2">Uncharacterized protein LOC108661150</fullName>
    </submittedName>
</protein>
<dbReference type="KEGG" id="tcc:108661150"/>
<dbReference type="GeneID" id="108661150"/>
<dbReference type="Proteomes" id="UP000694886">
    <property type="component" value="Chromosome 3"/>
</dbReference>
<reference evidence="1" key="1">
    <citation type="journal article" date="1997" name="Nucleic Acids Res.">
        <title>tRNAscan-SE: a program for improved detection of transfer RNA genes in genomic sequence.</title>
        <authorList>
            <person name="Lowe T.M."/>
            <person name="Eddy S.R."/>
        </authorList>
    </citation>
    <scope>NUCLEOTIDE SEQUENCE [LARGE SCALE GENOMIC DNA]</scope>
    <source>
        <strain evidence="1">r\B97-61/B2</strain>
    </source>
</reference>
<dbReference type="Pfam" id="PF14223">
    <property type="entry name" value="Retrotran_gag_2"/>
    <property type="match status" value="1"/>
</dbReference>
<reference evidence="2" key="2">
    <citation type="submission" date="2025-08" db="UniProtKB">
        <authorList>
            <consortium name="RefSeq"/>
        </authorList>
    </citation>
    <scope>IDENTIFICATION</scope>
</reference>